<dbReference type="PANTHER" id="PTHR33732:SF9">
    <property type="entry name" value="REF_SRPP-LIKE PROTEIN OS05G0151300_LOC_OS05G05940"/>
    <property type="match status" value="1"/>
</dbReference>
<evidence type="ECO:0000256" key="1">
    <source>
        <dbReference type="ARBA" id="ARBA00009737"/>
    </source>
</evidence>
<comment type="similarity">
    <text evidence="1">Belongs to the REF/SRPP family.</text>
</comment>
<evidence type="ECO:0000313" key="2">
    <source>
        <dbReference type="EMBL" id="KAK2079389.1"/>
    </source>
</evidence>
<accession>A0AAD9ILL0</accession>
<reference evidence="2" key="1">
    <citation type="submission" date="2021-01" db="EMBL/GenBank/DDBJ databases">
        <authorList>
            <person name="Eckstrom K.M.E."/>
        </authorList>
    </citation>
    <scope>NUCLEOTIDE SEQUENCE</scope>
    <source>
        <strain evidence="2">UVCC 0001</strain>
    </source>
</reference>
<dbReference type="EMBL" id="JASFZW010000003">
    <property type="protein sequence ID" value="KAK2079389.1"/>
    <property type="molecule type" value="Genomic_DNA"/>
</dbReference>
<name>A0AAD9ILL0_PROWI</name>
<evidence type="ECO:0000313" key="3">
    <source>
        <dbReference type="Proteomes" id="UP001255856"/>
    </source>
</evidence>
<sequence>MAAVAENPAPPRPNSLKKLGFVPEAGAKSYEIATNVYTTAKSYVPASLQPKLEKVEESVTSVSAPYVAKAQDKTATLLKVADEKVDEAFAKATQVYLNNSKYVADTLDKQRAYHAQNLESYKAAREHYLKVVESGVEYVKKNGISGTAKAAADEVAARVSEARAVPGALLHRVQEAVDKLLASTPVHGTVERLKPALDSAYQRYSSLHDNVVSSDQYRKVVKTGSDVLARVEASPIFAKSKATLYPYVAPYAEPAAARLQPYYLRVVEHLAPKDA</sequence>
<organism evidence="2 3">
    <name type="scientific">Prototheca wickerhamii</name>
    <dbReference type="NCBI Taxonomy" id="3111"/>
    <lineage>
        <taxon>Eukaryota</taxon>
        <taxon>Viridiplantae</taxon>
        <taxon>Chlorophyta</taxon>
        <taxon>core chlorophytes</taxon>
        <taxon>Trebouxiophyceae</taxon>
        <taxon>Chlorellales</taxon>
        <taxon>Chlorellaceae</taxon>
        <taxon>Prototheca</taxon>
    </lineage>
</organism>
<gene>
    <name evidence="2" type="ORF">QBZ16_003080</name>
</gene>
<keyword evidence="3" id="KW-1185">Reference proteome</keyword>
<dbReference type="PANTHER" id="PTHR33732">
    <property type="entry name" value="REF/SRPP-LIKE PROTEIN OS05G0151300/LOC_OS05G05940"/>
    <property type="match status" value="1"/>
</dbReference>
<dbReference type="Proteomes" id="UP001255856">
    <property type="component" value="Unassembled WGS sequence"/>
</dbReference>
<dbReference type="Pfam" id="PF05755">
    <property type="entry name" value="REF"/>
    <property type="match status" value="1"/>
</dbReference>
<dbReference type="AlphaFoldDB" id="A0AAD9ILL0"/>
<protein>
    <submittedName>
        <fullName evidence="2">Uncharacterized protein</fullName>
    </submittedName>
</protein>
<proteinExistence type="inferred from homology"/>
<dbReference type="InterPro" id="IPR008802">
    <property type="entry name" value="REF"/>
</dbReference>
<comment type="caution">
    <text evidence="2">The sequence shown here is derived from an EMBL/GenBank/DDBJ whole genome shotgun (WGS) entry which is preliminary data.</text>
</comment>